<dbReference type="EMBL" id="PDVW01000020">
    <property type="protein sequence ID" value="POY48996.1"/>
    <property type="molecule type" value="Genomic_DNA"/>
</dbReference>
<keyword evidence="1" id="KW-0812">Transmembrane</keyword>
<gene>
    <name evidence="2" type="ORF">F131LOC_03165</name>
</gene>
<evidence type="ECO:0000313" key="2">
    <source>
        <dbReference type="EMBL" id="POY48996.1"/>
    </source>
</evidence>
<keyword evidence="1" id="KW-0472">Membrane</keyword>
<feature type="transmembrane region" description="Helical" evidence="1">
    <location>
        <begin position="124"/>
        <end position="145"/>
    </location>
</feature>
<name>A0A855MCI4_9GAMM</name>
<sequence>MLALRLMLLPPTLINSPLSVALETVNVSELKVWPLSLVLALTPLNRSIEPAIPPINTGLLPVALSVGAVPALVVVASTLTTLTVLLPALSLATTYTSYAVLAARPAKVKLKLNGEEPSTWLPEAVALLPVAVCPAITCVAVGALAPSATTT</sequence>
<feature type="transmembrane region" description="Helical" evidence="1">
    <location>
        <begin position="60"/>
        <end position="79"/>
    </location>
</feature>
<dbReference type="AlphaFoldDB" id="A0A855MCI4"/>
<keyword evidence="1" id="KW-1133">Transmembrane helix</keyword>
<reference evidence="2" key="1">
    <citation type="submission" date="2017-12" db="EMBL/GenBank/DDBJ databases">
        <title>First report on the novel genomospecies/subspecies of Pectobacterium carotovorum in Russia.</title>
        <authorList>
            <person name="Shirshikov F.V."/>
            <person name="Miroshnikov K."/>
            <person name="Toshakov S.V."/>
            <person name="Kabanova A.P."/>
            <person name="Barannik A.P."/>
            <person name="Shneider M."/>
            <person name="Ignatov A.N."/>
            <person name="Miroshnikov K.A."/>
        </authorList>
    </citation>
    <scope>NUCLEOTIDE SEQUENCE [LARGE SCALE GENOMIC DNA]</scope>
    <source>
        <strain evidence="2">F131</strain>
    </source>
</reference>
<feature type="transmembrane region" description="Helical" evidence="1">
    <location>
        <begin position="85"/>
        <end position="103"/>
    </location>
</feature>
<organism evidence="2">
    <name type="scientific">Pectobacterium versatile</name>
    <dbReference type="NCBI Taxonomy" id="2488639"/>
    <lineage>
        <taxon>Bacteria</taxon>
        <taxon>Pseudomonadati</taxon>
        <taxon>Pseudomonadota</taxon>
        <taxon>Gammaproteobacteria</taxon>
        <taxon>Enterobacterales</taxon>
        <taxon>Pectobacteriaceae</taxon>
        <taxon>Pectobacterium</taxon>
    </lineage>
</organism>
<evidence type="ECO:0000256" key="1">
    <source>
        <dbReference type="SAM" id="Phobius"/>
    </source>
</evidence>
<protein>
    <submittedName>
        <fullName evidence="2">Uncharacterized protein</fullName>
    </submittedName>
</protein>
<accession>A0A855MCI4</accession>
<comment type="caution">
    <text evidence="2">The sequence shown here is derived from an EMBL/GenBank/DDBJ whole genome shotgun (WGS) entry which is preliminary data.</text>
</comment>
<proteinExistence type="predicted"/>